<keyword evidence="10" id="KW-1185">Reference proteome</keyword>
<feature type="transmembrane region" description="Helical" evidence="8">
    <location>
        <begin position="6"/>
        <end position="28"/>
    </location>
</feature>
<comment type="similarity">
    <text evidence="2">Belongs to the auxin efflux carrier (TC 2.A.69) family.</text>
</comment>
<name>A0A2P8EQT0_9GAMM</name>
<dbReference type="Proteomes" id="UP000242133">
    <property type="component" value="Unassembled WGS sequence"/>
</dbReference>
<comment type="caution">
    <text evidence="9">The sequence shown here is derived from an EMBL/GenBank/DDBJ whole genome shotgun (WGS) entry which is preliminary data.</text>
</comment>
<keyword evidence="3" id="KW-0813">Transport</keyword>
<proteinExistence type="inferred from homology"/>
<evidence type="ECO:0000313" key="10">
    <source>
        <dbReference type="Proteomes" id="UP000242133"/>
    </source>
</evidence>
<evidence type="ECO:0000313" key="9">
    <source>
        <dbReference type="EMBL" id="PSL11821.1"/>
    </source>
</evidence>
<keyword evidence="5 8" id="KW-0812">Transmembrane</keyword>
<dbReference type="EMBL" id="PYGI01000022">
    <property type="protein sequence ID" value="PSL11821.1"/>
    <property type="molecule type" value="Genomic_DNA"/>
</dbReference>
<evidence type="ECO:0000256" key="6">
    <source>
        <dbReference type="ARBA" id="ARBA00022989"/>
    </source>
</evidence>
<dbReference type="RefSeq" id="WP_106592870.1">
    <property type="nucleotide sequence ID" value="NZ_PYGI01000022.1"/>
</dbReference>
<feature type="transmembrane region" description="Helical" evidence="8">
    <location>
        <begin position="261"/>
        <end position="282"/>
    </location>
</feature>
<gene>
    <name evidence="9" type="ORF">CLV44_12244</name>
</gene>
<feature type="transmembrane region" description="Helical" evidence="8">
    <location>
        <begin position="103"/>
        <end position="125"/>
    </location>
</feature>
<dbReference type="GO" id="GO:0055085">
    <property type="term" value="P:transmembrane transport"/>
    <property type="evidence" value="ECO:0007669"/>
    <property type="project" value="InterPro"/>
</dbReference>
<feature type="transmembrane region" description="Helical" evidence="8">
    <location>
        <begin position="232"/>
        <end position="255"/>
    </location>
</feature>
<comment type="subcellular location">
    <subcellularLocation>
        <location evidence="1">Cell membrane</location>
        <topology evidence="1">Multi-pass membrane protein</topology>
    </subcellularLocation>
</comment>
<reference evidence="9 10" key="1">
    <citation type="submission" date="2018-03" db="EMBL/GenBank/DDBJ databases">
        <title>Genomic Encyclopedia of Archaeal and Bacterial Type Strains, Phase II (KMG-II): from individual species to whole genera.</title>
        <authorList>
            <person name="Goeker M."/>
        </authorList>
    </citation>
    <scope>NUCLEOTIDE SEQUENCE [LARGE SCALE GENOMIC DNA]</scope>
    <source>
        <strain evidence="9 10">DSM 17586</strain>
    </source>
</reference>
<feature type="transmembrane region" description="Helical" evidence="8">
    <location>
        <begin position="37"/>
        <end position="60"/>
    </location>
</feature>
<keyword evidence="4" id="KW-1003">Cell membrane</keyword>
<dbReference type="PANTHER" id="PTHR36838">
    <property type="entry name" value="AUXIN EFFLUX CARRIER FAMILY PROTEIN"/>
    <property type="match status" value="1"/>
</dbReference>
<feature type="transmembrane region" description="Helical" evidence="8">
    <location>
        <begin position="203"/>
        <end position="220"/>
    </location>
</feature>
<evidence type="ECO:0000256" key="4">
    <source>
        <dbReference type="ARBA" id="ARBA00022475"/>
    </source>
</evidence>
<dbReference type="OrthoDB" id="9786439at2"/>
<evidence type="ECO:0000256" key="1">
    <source>
        <dbReference type="ARBA" id="ARBA00004651"/>
    </source>
</evidence>
<dbReference type="InterPro" id="IPR038770">
    <property type="entry name" value="Na+/solute_symporter_sf"/>
</dbReference>
<dbReference type="Pfam" id="PF03547">
    <property type="entry name" value="Mem_trans"/>
    <property type="match status" value="1"/>
</dbReference>
<organism evidence="9 10">
    <name type="scientific">Marinobacterium halophilum</name>
    <dbReference type="NCBI Taxonomy" id="267374"/>
    <lineage>
        <taxon>Bacteria</taxon>
        <taxon>Pseudomonadati</taxon>
        <taxon>Pseudomonadota</taxon>
        <taxon>Gammaproteobacteria</taxon>
        <taxon>Oceanospirillales</taxon>
        <taxon>Oceanospirillaceae</taxon>
        <taxon>Marinobacterium</taxon>
    </lineage>
</organism>
<feature type="transmembrane region" description="Helical" evidence="8">
    <location>
        <begin position="131"/>
        <end position="154"/>
    </location>
</feature>
<evidence type="ECO:0000256" key="2">
    <source>
        <dbReference type="ARBA" id="ARBA00010145"/>
    </source>
</evidence>
<sequence length="318" mass="34270">MNLYLQTLGYTANIVAPIFFILFLGYLLRRCRLIDEAFVATGSKLVFVITLPALVFMSIARMDFQAVFNPHQLGYVLVGILLSFGLIWWSAARWIKAPEDLGVFIQGAFRSNYGIIGLAVSFNLFGDAGLAQASLLLALVIPLFNVLSILCLSIPMQRSESMKLSSTLLEILKNPLILAVLAALPMSWFSVPLPEVVAKTGTYFANLTLPLALLTIGASLNLKSLHDTSAQAFWATALKLVILPVVLTCGAWLYGFDGEELAILMVLFGCPTAAASFVMARAMGGNAQLAANIVLTTTLGSVLTLSAGIYLLRLTGMI</sequence>
<evidence type="ECO:0000256" key="7">
    <source>
        <dbReference type="ARBA" id="ARBA00023136"/>
    </source>
</evidence>
<dbReference type="AlphaFoldDB" id="A0A2P8EQT0"/>
<dbReference type="InterPro" id="IPR004776">
    <property type="entry name" value="Mem_transp_PIN-like"/>
</dbReference>
<dbReference type="GO" id="GO:0005886">
    <property type="term" value="C:plasma membrane"/>
    <property type="evidence" value="ECO:0007669"/>
    <property type="project" value="UniProtKB-SubCell"/>
</dbReference>
<evidence type="ECO:0000256" key="5">
    <source>
        <dbReference type="ARBA" id="ARBA00022692"/>
    </source>
</evidence>
<accession>A0A2P8EQT0</accession>
<feature type="transmembrane region" description="Helical" evidence="8">
    <location>
        <begin position="175"/>
        <end position="191"/>
    </location>
</feature>
<dbReference type="PANTHER" id="PTHR36838:SF4">
    <property type="entry name" value="AUXIN EFFLUX CARRIER FAMILY PROTEIN"/>
    <property type="match status" value="1"/>
</dbReference>
<feature type="transmembrane region" description="Helical" evidence="8">
    <location>
        <begin position="72"/>
        <end position="91"/>
    </location>
</feature>
<evidence type="ECO:0000256" key="3">
    <source>
        <dbReference type="ARBA" id="ARBA00022448"/>
    </source>
</evidence>
<evidence type="ECO:0000256" key="8">
    <source>
        <dbReference type="SAM" id="Phobius"/>
    </source>
</evidence>
<evidence type="ECO:0008006" key="11">
    <source>
        <dbReference type="Google" id="ProtNLM"/>
    </source>
</evidence>
<feature type="transmembrane region" description="Helical" evidence="8">
    <location>
        <begin position="289"/>
        <end position="312"/>
    </location>
</feature>
<keyword evidence="6 8" id="KW-1133">Transmembrane helix</keyword>
<protein>
    <recommendedName>
        <fullName evidence="11">AEC family transporter</fullName>
    </recommendedName>
</protein>
<dbReference type="Gene3D" id="1.20.1530.20">
    <property type="match status" value="1"/>
</dbReference>
<keyword evidence="7 8" id="KW-0472">Membrane</keyword>